<organism evidence="3 4">
    <name type="scientific">Prymnesium parvum</name>
    <name type="common">Toxic golden alga</name>
    <dbReference type="NCBI Taxonomy" id="97485"/>
    <lineage>
        <taxon>Eukaryota</taxon>
        <taxon>Haptista</taxon>
        <taxon>Haptophyta</taxon>
        <taxon>Prymnesiophyceae</taxon>
        <taxon>Prymnesiales</taxon>
        <taxon>Prymnesiaceae</taxon>
        <taxon>Prymnesium</taxon>
    </lineage>
</organism>
<reference evidence="3 4" key="1">
    <citation type="journal article" date="2024" name="Science">
        <title>Giant polyketide synthase enzymes in the biosynthesis of giant marine polyether toxins.</title>
        <authorList>
            <person name="Fallon T.R."/>
            <person name="Shende V.V."/>
            <person name="Wierzbicki I.H."/>
            <person name="Pendleton A.L."/>
            <person name="Watervoot N.F."/>
            <person name="Auber R.P."/>
            <person name="Gonzalez D.J."/>
            <person name="Wisecaver J.H."/>
            <person name="Moore B.S."/>
        </authorList>
    </citation>
    <scope>NUCLEOTIDE SEQUENCE [LARGE SCALE GENOMIC DNA]</scope>
    <source>
        <strain evidence="3 4">12B1</strain>
    </source>
</reference>
<feature type="transmembrane region" description="Helical" evidence="2">
    <location>
        <begin position="115"/>
        <end position="135"/>
    </location>
</feature>
<dbReference type="EMBL" id="JBGBPQ010000001">
    <property type="protein sequence ID" value="KAL1530058.1"/>
    <property type="molecule type" value="Genomic_DNA"/>
</dbReference>
<keyword evidence="2" id="KW-1133">Transmembrane helix</keyword>
<feature type="region of interest" description="Disordered" evidence="1">
    <location>
        <begin position="146"/>
        <end position="201"/>
    </location>
</feature>
<keyword evidence="4" id="KW-1185">Reference proteome</keyword>
<protein>
    <submittedName>
        <fullName evidence="3">Uncharacterized protein</fullName>
    </submittedName>
</protein>
<dbReference type="Proteomes" id="UP001515480">
    <property type="component" value="Unassembled WGS sequence"/>
</dbReference>
<dbReference type="AlphaFoldDB" id="A0AB34K6E6"/>
<accession>A0AB34K6E6</accession>
<feature type="region of interest" description="Disordered" evidence="1">
    <location>
        <begin position="57"/>
        <end position="77"/>
    </location>
</feature>
<evidence type="ECO:0000313" key="4">
    <source>
        <dbReference type="Proteomes" id="UP001515480"/>
    </source>
</evidence>
<gene>
    <name evidence="3" type="ORF">AB1Y20_000980</name>
</gene>
<feature type="region of interest" description="Disordered" evidence="1">
    <location>
        <begin position="261"/>
        <end position="299"/>
    </location>
</feature>
<evidence type="ECO:0000256" key="2">
    <source>
        <dbReference type="SAM" id="Phobius"/>
    </source>
</evidence>
<proteinExistence type="predicted"/>
<evidence type="ECO:0000256" key="1">
    <source>
        <dbReference type="SAM" id="MobiDB-lite"/>
    </source>
</evidence>
<feature type="compositionally biased region" description="Pro residues" evidence="1">
    <location>
        <begin position="64"/>
        <end position="77"/>
    </location>
</feature>
<comment type="caution">
    <text evidence="3">The sequence shown here is derived from an EMBL/GenBank/DDBJ whole genome shotgun (WGS) entry which is preliminary data.</text>
</comment>
<sequence length="299" mass="31821">MLNPTASCTCSSPTFYHTAFNYPMFNPTANRICTWNRSTVRHSADFATKSIARPAAALAAPPVQSHPPPSVPPPAPQQPRFFPPTPTAPPLSPDFAVGDPTGALTVEGLGAGGPLLLIAIGVSSALLIIACILAVRKRRHRRTSSDTTVWKVGHPGHVIDPMGNRHPPPPPPPSMRVQPAKDKGRKAPPPGLPPALATRSSVGKLSKRCSSMLLRVASSVGVAAGSTEEKIGLAIHDDAATPMDDHQAAQIGEQHGCFSLQKALSRPEITSSHSPNRDESPTRRTTWTRMSETRSDQRV</sequence>
<keyword evidence="2" id="KW-0472">Membrane</keyword>
<name>A0AB34K6E6_PRYPA</name>
<evidence type="ECO:0000313" key="3">
    <source>
        <dbReference type="EMBL" id="KAL1530058.1"/>
    </source>
</evidence>
<keyword evidence="2" id="KW-0812">Transmembrane</keyword>